<gene>
    <name evidence="1" type="ORF">MILVUS5_LOCUS33939</name>
</gene>
<reference evidence="1" key="1">
    <citation type="submission" date="2023-10" db="EMBL/GenBank/DDBJ databases">
        <authorList>
            <person name="Rodriguez Cubillos JULIANA M."/>
            <person name="De Vega J."/>
        </authorList>
    </citation>
    <scope>NUCLEOTIDE SEQUENCE</scope>
</reference>
<name>A0ACB0LJW5_TRIPR</name>
<evidence type="ECO:0000313" key="2">
    <source>
        <dbReference type="Proteomes" id="UP001177021"/>
    </source>
</evidence>
<keyword evidence="2" id="KW-1185">Reference proteome</keyword>
<protein>
    <submittedName>
        <fullName evidence="1">Uncharacterized protein</fullName>
    </submittedName>
</protein>
<dbReference type="Proteomes" id="UP001177021">
    <property type="component" value="Unassembled WGS sequence"/>
</dbReference>
<sequence>MLIKCYVALFLALVFVMFYASIDAKHQENYQTINDEVLGIKITFTNQIYRSEAEKSVNFDCGERGTFVLGSQHHVIWAPANKVLICHASWNHSKATITALDPHKDLVFRQNIYWHIGPDALIQTIDFFPHRRVSWEPQGQK</sequence>
<proteinExistence type="predicted"/>
<dbReference type="EMBL" id="CASHSV030000615">
    <property type="protein sequence ID" value="CAJ2669799.1"/>
    <property type="molecule type" value="Genomic_DNA"/>
</dbReference>
<comment type="caution">
    <text evidence="1">The sequence shown here is derived from an EMBL/GenBank/DDBJ whole genome shotgun (WGS) entry which is preliminary data.</text>
</comment>
<organism evidence="1 2">
    <name type="scientific">Trifolium pratense</name>
    <name type="common">Red clover</name>
    <dbReference type="NCBI Taxonomy" id="57577"/>
    <lineage>
        <taxon>Eukaryota</taxon>
        <taxon>Viridiplantae</taxon>
        <taxon>Streptophyta</taxon>
        <taxon>Embryophyta</taxon>
        <taxon>Tracheophyta</taxon>
        <taxon>Spermatophyta</taxon>
        <taxon>Magnoliopsida</taxon>
        <taxon>eudicotyledons</taxon>
        <taxon>Gunneridae</taxon>
        <taxon>Pentapetalae</taxon>
        <taxon>rosids</taxon>
        <taxon>fabids</taxon>
        <taxon>Fabales</taxon>
        <taxon>Fabaceae</taxon>
        <taxon>Papilionoideae</taxon>
        <taxon>50 kb inversion clade</taxon>
        <taxon>NPAAA clade</taxon>
        <taxon>Hologalegina</taxon>
        <taxon>IRL clade</taxon>
        <taxon>Trifolieae</taxon>
        <taxon>Trifolium</taxon>
    </lineage>
</organism>
<accession>A0ACB0LJW5</accession>
<evidence type="ECO:0000313" key="1">
    <source>
        <dbReference type="EMBL" id="CAJ2669799.1"/>
    </source>
</evidence>